<comment type="caution">
    <text evidence="1">The sequence shown here is derived from an EMBL/GenBank/DDBJ whole genome shotgun (WGS) entry which is preliminary data.</text>
</comment>
<evidence type="ECO:0008006" key="3">
    <source>
        <dbReference type="Google" id="ProtNLM"/>
    </source>
</evidence>
<dbReference type="EMBL" id="BAAFJT010000001">
    <property type="protein sequence ID" value="GAB0178329.1"/>
    <property type="molecule type" value="Genomic_DNA"/>
</dbReference>
<evidence type="ECO:0000313" key="2">
    <source>
        <dbReference type="Proteomes" id="UP001623348"/>
    </source>
</evidence>
<gene>
    <name evidence="1" type="ORF">GRJ2_000298200</name>
</gene>
<protein>
    <recommendedName>
        <fullName evidence="3">Rna-directed dna polymerase from mobile element jockey-like</fullName>
    </recommendedName>
</protein>
<name>A0ABC9W078_GRUJA</name>
<evidence type="ECO:0000313" key="1">
    <source>
        <dbReference type="EMBL" id="GAB0178329.1"/>
    </source>
</evidence>
<organism evidence="1 2">
    <name type="scientific">Grus japonensis</name>
    <name type="common">Japanese crane</name>
    <name type="synonym">Red-crowned crane</name>
    <dbReference type="NCBI Taxonomy" id="30415"/>
    <lineage>
        <taxon>Eukaryota</taxon>
        <taxon>Metazoa</taxon>
        <taxon>Chordata</taxon>
        <taxon>Craniata</taxon>
        <taxon>Vertebrata</taxon>
        <taxon>Euteleostomi</taxon>
        <taxon>Archelosauria</taxon>
        <taxon>Archosauria</taxon>
        <taxon>Dinosauria</taxon>
        <taxon>Saurischia</taxon>
        <taxon>Theropoda</taxon>
        <taxon>Coelurosauria</taxon>
        <taxon>Aves</taxon>
        <taxon>Neognathae</taxon>
        <taxon>Neoaves</taxon>
        <taxon>Gruiformes</taxon>
        <taxon>Gruidae</taxon>
        <taxon>Grus</taxon>
    </lineage>
</organism>
<dbReference type="AlphaFoldDB" id="A0ABC9W078"/>
<sequence length="78" mass="8702">MLFNIFINDLDDGIESTITKFADDTKLGGEVDTIEGKAILQRDLGRVEEWASKTSMNLTKTSTKSYSWDNITKEPSIG</sequence>
<proteinExistence type="predicted"/>
<keyword evidence="2" id="KW-1185">Reference proteome</keyword>
<accession>A0ABC9W078</accession>
<reference evidence="1 2" key="1">
    <citation type="submission" date="2024-06" db="EMBL/GenBank/DDBJ databases">
        <title>The draft genome of Grus japonensis, version 3.</title>
        <authorList>
            <person name="Nabeshima K."/>
            <person name="Suzuki S."/>
            <person name="Onuma M."/>
        </authorList>
    </citation>
    <scope>NUCLEOTIDE SEQUENCE [LARGE SCALE GENOMIC DNA]</scope>
    <source>
        <strain evidence="1 2">451A</strain>
    </source>
</reference>
<dbReference type="PANTHER" id="PTHR33332">
    <property type="entry name" value="REVERSE TRANSCRIPTASE DOMAIN-CONTAINING PROTEIN"/>
    <property type="match status" value="1"/>
</dbReference>
<dbReference type="Proteomes" id="UP001623348">
    <property type="component" value="Unassembled WGS sequence"/>
</dbReference>